<evidence type="ECO:0000313" key="2">
    <source>
        <dbReference type="EMBL" id="EAW15192.1"/>
    </source>
</evidence>
<dbReference type="OrthoDB" id="5389892at2759"/>
<dbReference type="Pfam" id="PF08316">
    <property type="entry name" value="Pal1"/>
    <property type="match status" value="1"/>
</dbReference>
<reference evidence="2 3" key="1">
    <citation type="journal article" date="2008" name="PLoS Genet.">
        <title>Genomic islands in the pathogenic filamentous fungus Aspergillus fumigatus.</title>
        <authorList>
            <person name="Fedorova N.D."/>
            <person name="Khaldi N."/>
            <person name="Joardar V.S."/>
            <person name="Maiti R."/>
            <person name="Amedeo P."/>
            <person name="Anderson M.J."/>
            <person name="Crabtree J."/>
            <person name="Silva J.C."/>
            <person name="Badger J.H."/>
            <person name="Albarraq A."/>
            <person name="Angiuoli S."/>
            <person name="Bussey H."/>
            <person name="Bowyer P."/>
            <person name="Cotty P.J."/>
            <person name="Dyer P.S."/>
            <person name="Egan A."/>
            <person name="Galens K."/>
            <person name="Fraser-Liggett C.M."/>
            <person name="Haas B.J."/>
            <person name="Inman J.M."/>
            <person name="Kent R."/>
            <person name="Lemieux S."/>
            <person name="Malavazi I."/>
            <person name="Orvis J."/>
            <person name="Roemer T."/>
            <person name="Ronning C.M."/>
            <person name="Sundaram J.P."/>
            <person name="Sutton G."/>
            <person name="Turner G."/>
            <person name="Venter J.C."/>
            <person name="White O.R."/>
            <person name="Whitty B.R."/>
            <person name="Youngman P."/>
            <person name="Wolfe K.H."/>
            <person name="Goldman G.H."/>
            <person name="Wortman J.R."/>
            <person name="Jiang B."/>
            <person name="Denning D.W."/>
            <person name="Nierman W.C."/>
        </authorList>
    </citation>
    <scope>NUCLEOTIDE SEQUENCE [LARGE SCALE GENOMIC DNA]</scope>
    <source>
        <strain evidence="3">ATCC 1007 / CBS 513.65 / DSM 816 / NCTC 3887 / NRRL 1</strain>
    </source>
</reference>
<gene>
    <name evidence="2" type="ORF">ACLA_058540</name>
</gene>
<evidence type="ECO:0000313" key="3">
    <source>
        <dbReference type="Proteomes" id="UP000006701"/>
    </source>
</evidence>
<dbReference type="PANTHER" id="PTHR28307:SF1">
    <property type="entry name" value="PAL1 CELL MORPHOLOGY PROTEIN"/>
    <property type="match status" value="1"/>
</dbReference>
<organism evidence="2 3">
    <name type="scientific">Aspergillus clavatus (strain ATCC 1007 / CBS 513.65 / DSM 816 / NCTC 3887 / NRRL 1 / QM 1276 / 107)</name>
    <dbReference type="NCBI Taxonomy" id="344612"/>
    <lineage>
        <taxon>Eukaryota</taxon>
        <taxon>Fungi</taxon>
        <taxon>Dikarya</taxon>
        <taxon>Ascomycota</taxon>
        <taxon>Pezizomycotina</taxon>
        <taxon>Eurotiomycetes</taxon>
        <taxon>Eurotiomycetidae</taxon>
        <taxon>Eurotiales</taxon>
        <taxon>Aspergillaceae</taxon>
        <taxon>Aspergillus</taxon>
        <taxon>Aspergillus subgen. Fumigati</taxon>
    </lineage>
</organism>
<keyword evidence="3" id="KW-1185">Reference proteome</keyword>
<dbReference type="GeneID" id="4708749"/>
<dbReference type="InterPro" id="IPR013226">
    <property type="entry name" value="Pal1"/>
</dbReference>
<dbReference type="EMBL" id="DS026990">
    <property type="protein sequence ID" value="EAW15192.1"/>
    <property type="molecule type" value="Genomic_DNA"/>
</dbReference>
<dbReference type="HOGENOM" id="CLU_087332_0_0_1"/>
<sequence length="278" mass="31604">MPSFGDAMVMESYPSHPSHPSHHSHHSRYSHHSQQPQYPTEMGINLSLGSNNPYSRYASPTPSLSSSSSARKSVKRQRSSSLPSVQWNGQLEHHPPHPRRAQNVPPSYYPHNRQNSPRGPRPHPKYPRQSLLVNPDIIDRLDDVGFFQYHHEGPYDAVYAERNHDSKCSPIEALRESNEEALKATPKDKIADCLQSHRPLDGVAFYPPGTTDKTGKTYEYEEGVNMMNDYGNFTRCPGLKFTDEDFKDDPFYNTPLPKPLAALRKALSLRRCKRRGTS</sequence>
<dbReference type="VEuPathDB" id="FungiDB:ACLA_058540"/>
<feature type="compositionally biased region" description="Low complexity" evidence="1">
    <location>
        <begin position="55"/>
        <end position="71"/>
    </location>
</feature>
<feature type="region of interest" description="Disordered" evidence="1">
    <location>
        <begin position="1"/>
        <end position="129"/>
    </location>
</feature>
<dbReference type="RefSeq" id="XP_001276618.1">
    <property type="nucleotide sequence ID" value="XM_001276617.1"/>
</dbReference>
<feature type="compositionally biased region" description="Basic residues" evidence="1">
    <location>
        <begin position="19"/>
        <end position="31"/>
    </location>
</feature>
<dbReference type="AlphaFoldDB" id="A1C452"/>
<evidence type="ECO:0008006" key="4">
    <source>
        <dbReference type="Google" id="ProtNLM"/>
    </source>
</evidence>
<dbReference type="Proteomes" id="UP000006701">
    <property type="component" value="Unassembled WGS sequence"/>
</dbReference>
<dbReference type="OMA" id="CIDSHRP"/>
<dbReference type="PANTHER" id="PTHR28307">
    <property type="entry name" value="PROTEIN PAL1"/>
    <property type="match status" value="1"/>
</dbReference>
<dbReference type="eggNOG" id="ENOG502RB1B">
    <property type="taxonomic scope" value="Eukaryota"/>
</dbReference>
<proteinExistence type="predicted"/>
<accession>A1C452</accession>
<dbReference type="KEGG" id="act:ACLA_058540"/>
<name>A1C452_ASPCL</name>
<dbReference type="GO" id="GO:0005737">
    <property type="term" value="C:cytoplasm"/>
    <property type="evidence" value="ECO:0007669"/>
    <property type="project" value="TreeGrafter"/>
</dbReference>
<protein>
    <recommendedName>
        <fullName evidence="4">Pal1 cell morphology protein</fullName>
    </recommendedName>
</protein>
<evidence type="ECO:0000256" key="1">
    <source>
        <dbReference type="SAM" id="MobiDB-lite"/>
    </source>
</evidence>